<name>A0AAJ5ZHC3_9CHLR</name>
<dbReference type="PANTHER" id="PTHR22674">
    <property type="entry name" value="NTPASE, KAP FAMILY P-LOOP DOMAIN-CONTAINING 1"/>
    <property type="match status" value="1"/>
</dbReference>
<dbReference type="InterPro" id="IPR011646">
    <property type="entry name" value="KAP_P-loop"/>
</dbReference>
<reference evidence="4 5" key="1">
    <citation type="submission" date="2019-11" db="EMBL/GenBank/DDBJ databases">
        <authorList>
            <person name="Cho J.-C."/>
        </authorList>
    </citation>
    <scope>NUCLEOTIDE SEQUENCE [LARGE SCALE GENOMIC DNA]</scope>
    <source>
        <strain evidence="3 4">JH1073</strain>
        <strain evidence="2 5">JH702</strain>
    </source>
</reference>
<dbReference type="Proteomes" id="UP001321249">
    <property type="component" value="Unassembled WGS sequence"/>
</dbReference>
<dbReference type="SUPFAM" id="SSF52540">
    <property type="entry name" value="P-loop containing nucleoside triphosphate hydrolases"/>
    <property type="match status" value="1"/>
</dbReference>
<dbReference type="PANTHER" id="PTHR22674:SF6">
    <property type="entry name" value="NTPASE KAP FAMILY P-LOOP DOMAIN-CONTAINING PROTEIN 1"/>
    <property type="match status" value="1"/>
</dbReference>
<protein>
    <recommendedName>
        <fullName evidence="1">KAP NTPase domain-containing protein</fullName>
    </recommendedName>
</protein>
<dbReference type="AlphaFoldDB" id="A0AAJ5ZHC3"/>
<evidence type="ECO:0000313" key="5">
    <source>
        <dbReference type="Proteomes" id="UP001321249"/>
    </source>
</evidence>
<feature type="domain" description="KAP NTPase" evidence="1">
    <location>
        <begin position="26"/>
        <end position="315"/>
    </location>
</feature>
<reference evidence="3" key="2">
    <citation type="journal article" date="2023" name="Nat. Commun.">
        <title>Cultivation of marine bacteria of the SAR202 clade.</title>
        <authorList>
            <person name="Lim Y."/>
            <person name="Seo J.H."/>
            <person name="Giovannoni S.J."/>
            <person name="Kang I."/>
            <person name="Cho J.C."/>
        </authorList>
    </citation>
    <scope>NUCLEOTIDE SEQUENCE</scope>
    <source>
        <strain evidence="3">JH1073</strain>
    </source>
</reference>
<dbReference type="Pfam" id="PF07693">
    <property type="entry name" value="KAP_NTPase"/>
    <property type="match status" value="1"/>
</dbReference>
<dbReference type="Gene3D" id="3.40.50.300">
    <property type="entry name" value="P-loop containing nucleotide triphosphate hydrolases"/>
    <property type="match status" value="1"/>
</dbReference>
<dbReference type="Proteomes" id="UP001219901">
    <property type="component" value="Chromosome"/>
</dbReference>
<accession>A0AAJ5ZHC3</accession>
<dbReference type="EMBL" id="CP046147">
    <property type="protein sequence ID" value="WFG38912.1"/>
    <property type="molecule type" value="Genomic_DNA"/>
</dbReference>
<evidence type="ECO:0000313" key="4">
    <source>
        <dbReference type="Proteomes" id="UP001219901"/>
    </source>
</evidence>
<organism evidence="3 4">
    <name type="scientific">Candidatus Lucifugimonas marina</name>
    <dbReference type="NCBI Taxonomy" id="3038979"/>
    <lineage>
        <taxon>Bacteria</taxon>
        <taxon>Bacillati</taxon>
        <taxon>Chloroflexota</taxon>
        <taxon>Dehalococcoidia</taxon>
        <taxon>SAR202 cluster</taxon>
        <taxon>Candidatus Lucifugimonadales</taxon>
        <taxon>Candidatus Lucifugimonadaceae</taxon>
        <taxon>Candidatus Lucifugimonas</taxon>
    </lineage>
</organism>
<dbReference type="EMBL" id="WMBE01000001">
    <property type="protein sequence ID" value="MDG0866374.1"/>
    <property type="molecule type" value="Genomic_DNA"/>
</dbReference>
<evidence type="ECO:0000313" key="3">
    <source>
        <dbReference type="EMBL" id="WFG38912.1"/>
    </source>
</evidence>
<proteinExistence type="predicted"/>
<keyword evidence="4" id="KW-1185">Reference proteome</keyword>
<gene>
    <name evidence="2" type="ORF">GKO46_04720</name>
    <name evidence="3" type="ORF">GKO48_04540</name>
</gene>
<sequence length="709" mass="80552">MKVLPGQKLKFIGSDARSENDSFRRRELAKAWANSLYTSTADECLVVGIEGEWGAGKSTFADYLLDEIESQNPKPIVIRFDPWLFGSVEEVIRQFFQQLRNELAKHKESRSRWKNIPEIDYDSILDGMSILLSIGELSPVGSNYFNLGNRGLSFLRRPKAKGKKTAGSLVEQKKQLDEVFGELKGRVVVLIDDIDRLEPESAAAILQLVRMNASFPHFTYILPYDAEMLGRAIDSAYSIENGRGYVEKVVTLPLMLPNPSAEDLRRFFIEQLVDPFVDEATPLNGVEKWRQVLDLTVGTQLTTPRQIIRLRNILVASYEPIKKDVDLRDFILIESIRLQSPVIHRYIWENPWLFLGHRDLLSSNVEKSPDVKKNVESSREEFKARLSKLGISIDMLDHLFPAFGAIGTHNRYDQGRVSDSRTNKRIASHDHFEMYFSFSLPQTTVPESKLGELVNTVNLDELVQKLIELINGPSARDLLTQQPPYTQNLTSEQATLHFQAIIRVADQLSFYEYRAGFSDDNLSMVWLAIDALSQIEHEKRVEFIVNLIKQSGNIGTLVRLVDLLEGKEDEPFTTSELDSIKKEMGKVLDSRAKSGTLFDENPPLGAINYFRWLDYGLESDEELAIRNSLVDPDSAANLLRSFVSVRTSTSGTGQVSKTRYVQESGIPDSAKLILNEWLSTNLESTSLSESDKMLWRQYLDPNVRQDQFT</sequence>
<dbReference type="InterPro" id="IPR052754">
    <property type="entry name" value="NTPase_KAP_P-loop"/>
</dbReference>
<reference evidence="4" key="3">
    <citation type="submission" date="2023-06" db="EMBL/GenBank/DDBJ databases">
        <title>Pangenomics reveal diversification of enzyme families and niche specialization in globally abundant SAR202 bacteria.</title>
        <authorList>
            <person name="Saw J.H.W."/>
        </authorList>
    </citation>
    <scope>NUCLEOTIDE SEQUENCE [LARGE SCALE GENOMIC DNA]</scope>
    <source>
        <strain evidence="4">JH1073</strain>
    </source>
</reference>
<evidence type="ECO:0000259" key="1">
    <source>
        <dbReference type="Pfam" id="PF07693"/>
    </source>
</evidence>
<dbReference type="InterPro" id="IPR027417">
    <property type="entry name" value="P-loop_NTPase"/>
</dbReference>
<evidence type="ECO:0000313" key="2">
    <source>
        <dbReference type="EMBL" id="MDG0866374.1"/>
    </source>
</evidence>